<dbReference type="GeneID" id="19944708"/>
<evidence type="ECO:0000256" key="1">
    <source>
        <dbReference type="SAM" id="Phobius"/>
    </source>
</evidence>
<dbReference type="RefSeq" id="XP_008607853.1">
    <property type="nucleotide sequence ID" value="XM_008609631.1"/>
</dbReference>
<dbReference type="InParanoid" id="T0QLV5"/>
<keyword evidence="1" id="KW-0472">Membrane</keyword>
<reference evidence="2 3" key="1">
    <citation type="submission" date="2012-04" db="EMBL/GenBank/DDBJ databases">
        <title>The Genome Sequence of Saprolegnia declina VS20.</title>
        <authorList>
            <consortium name="The Broad Institute Genome Sequencing Platform"/>
            <person name="Russ C."/>
            <person name="Nusbaum C."/>
            <person name="Tyler B."/>
            <person name="van West P."/>
            <person name="Dieguez-Uribeondo J."/>
            <person name="de Bruijn I."/>
            <person name="Tripathy S."/>
            <person name="Jiang R."/>
            <person name="Young S.K."/>
            <person name="Zeng Q."/>
            <person name="Gargeya S."/>
            <person name="Fitzgerald M."/>
            <person name="Haas B."/>
            <person name="Abouelleil A."/>
            <person name="Alvarado L."/>
            <person name="Arachchi H.M."/>
            <person name="Berlin A."/>
            <person name="Chapman S.B."/>
            <person name="Goldberg J."/>
            <person name="Griggs A."/>
            <person name="Gujja S."/>
            <person name="Hansen M."/>
            <person name="Howarth C."/>
            <person name="Imamovic A."/>
            <person name="Larimer J."/>
            <person name="McCowen C."/>
            <person name="Montmayeur A."/>
            <person name="Murphy C."/>
            <person name="Neiman D."/>
            <person name="Pearson M."/>
            <person name="Priest M."/>
            <person name="Roberts A."/>
            <person name="Saif S."/>
            <person name="Shea T."/>
            <person name="Sisk P."/>
            <person name="Sykes S."/>
            <person name="Wortman J."/>
            <person name="Nusbaum C."/>
            <person name="Birren B."/>
        </authorList>
    </citation>
    <scope>NUCLEOTIDE SEQUENCE [LARGE SCALE GENOMIC DNA]</scope>
    <source>
        <strain evidence="2 3">VS20</strain>
    </source>
</reference>
<name>T0QLV5_SAPDV</name>
<organism evidence="2 3">
    <name type="scientific">Saprolegnia diclina (strain VS20)</name>
    <dbReference type="NCBI Taxonomy" id="1156394"/>
    <lineage>
        <taxon>Eukaryota</taxon>
        <taxon>Sar</taxon>
        <taxon>Stramenopiles</taxon>
        <taxon>Oomycota</taxon>
        <taxon>Saprolegniomycetes</taxon>
        <taxon>Saprolegniales</taxon>
        <taxon>Saprolegniaceae</taxon>
        <taxon>Saprolegnia</taxon>
    </lineage>
</organism>
<protein>
    <submittedName>
        <fullName evidence="2">Uncharacterized protein</fullName>
    </submittedName>
</protein>
<keyword evidence="3" id="KW-1185">Reference proteome</keyword>
<dbReference type="VEuPathDB" id="FungiDB:SDRG_03981"/>
<dbReference type="EMBL" id="JH767140">
    <property type="protein sequence ID" value="EQC39029.1"/>
    <property type="molecule type" value="Genomic_DNA"/>
</dbReference>
<keyword evidence="1" id="KW-1133">Transmembrane helix</keyword>
<keyword evidence="1" id="KW-0812">Transmembrane</keyword>
<gene>
    <name evidence="2" type="ORF">SDRG_03981</name>
</gene>
<dbReference type="AlphaFoldDB" id="T0QLV5"/>
<sequence>MRVAPTESHVHALAAPRSSRLALLARLYVVVSSALSLYFLVVILQPNITNDLWWAGFTTAGPQTEEL</sequence>
<feature type="transmembrane region" description="Helical" evidence="1">
    <location>
        <begin position="21"/>
        <end position="44"/>
    </location>
</feature>
<proteinExistence type="predicted"/>
<dbReference type="Proteomes" id="UP000030762">
    <property type="component" value="Unassembled WGS sequence"/>
</dbReference>
<evidence type="ECO:0000313" key="2">
    <source>
        <dbReference type="EMBL" id="EQC39029.1"/>
    </source>
</evidence>
<accession>T0QLV5</accession>
<evidence type="ECO:0000313" key="3">
    <source>
        <dbReference type="Proteomes" id="UP000030762"/>
    </source>
</evidence>